<evidence type="ECO:0000313" key="1">
    <source>
        <dbReference type="EMBL" id="CAA9289388.1"/>
    </source>
</evidence>
<accession>A0A6J4JWR9</accession>
<organism evidence="1">
    <name type="scientific">uncultured Armatimonadetes bacterium</name>
    <dbReference type="NCBI Taxonomy" id="157466"/>
    <lineage>
        <taxon>Bacteria</taxon>
        <taxon>Bacillati</taxon>
        <taxon>Armatimonadota</taxon>
        <taxon>environmental samples</taxon>
    </lineage>
</organism>
<proteinExistence type="predicted"/>
<gene>
    <name evidence="1" type="ORF">AVDCRST_MAG63-4222</name>
</gene>
<protein>
    <submittedName>
        <fullName evidence="1">Uncharacterized protein</fullName>
    </submittedName>
</protein>
<sequence>MTGSYLWSWHRAQATVCPMKTVLVVSTRSMTYSAAYSSGIAPPSKLMGWLRLKPLAIFWSSVASGSRSPASCSTVNRS</sequence>
<reference evidence="1" key="1">
    <citation type="submission" date="2020-02" db="EMBL/GenBank/DDBJ databases">
        <authorList>
            <person name="Meier V. D."/>
        </authorList>
    </citation>
    <scope>NUCLEOTIDE SEQUENCE</scope>
    <source>
        <strain evidence="1">AVDCRST_MAG63</strain>
    </source>
</reference>
<name>A0A6J4JWR9_9BACT</name>
<dbReference type="AlphaFoldDB" id="A0A6J4JWR9"/>
<dbReference type="EMBL" id="CADCTO010000585">
    <property type="protein sequence ID" value="CAA9289388.1"/>
    <property type="molecule type" value="Genomic_DNA"/>
</dbReference>